<feature type="compositionally biased region" description="Basic and acidic residues" evidence="3">
    <location>
        <begin position="303"/>
        <end position="318"/>
    </location>
</feature>
<dbReference type="GO" id="GO:0003677">
    <property type="term" value="F:DNA binding"/>
    <property type="evidence" value="ECO:0007669"/>
    <property type="project" value="UniProtKB-KW"/>
</dbReference>
<evidence type="ECO:0000256" key="1">
    <source>
        <dbReference type="ARBA" id="ARBA00023125"/>
    </source>
</evidence>
<dbReference type="InterPro" id="IPR047242">
    <property type="entry name" value="CDC5L/Cef1"/>
</dbReference>
<keyword evidence="1" id="KW-0238">DNA-binding</keyword>
<dbReference type="Proteomes" id="UP000029981">
    <property type="component" value="Chromosome 1"/>
</dbReference>
<evidence type="ECO:0000256" key="3">
    <source>
        <dbReference type="SAM" id="MobiDB-lite"/>
    </source>
</evidence>
<reference evidence="4 5" key="1">
    <citation type="journal article" date="2009" name="Nat. Genet.">
        <title>The genome of the cucumber, Cucumis sativus L.</title>
        <authorList>
            <person name="Huang S."/>
            <person name="Li R."/>
            <person name="Zhang Z."/>
            <person name="Li L."/>
            <person name="Gu X."/>
            <person name="Fan W."/>
            <person name="Lucas W.J."/>
            <person name="Wang X."/>
            <person name="Xie B."/>
            <person name="Ni P."/>
            <person name="Ren Y."/>
            <person name="Zhu H."/>
            <person name="Li J."/>
            <person name="Lin K."/>
            <person name="Jin W."/>
            <person name="Fei Z."/>
            <person name="Li G."/>
            <person name="Staub J."/>
            <person name="Kilian A."/>
            <person name="van der Vossen E.A."/>
            <person name="Wu Y."/>
            <person name="Guo J."/>
            <person name="He J."/>
            <person name="Jia Z."/>
            <person name="Ren Y."/>
            <person name="Tian G."/>
            <person name="Lu Y."/>
            <person name="Ruan J."/>
            <person name="Qian W."/>
            <person name="Wang M."/>
            <person name="Huang Q."/>
            <person name="Li B."/>
            <person name="Xuan Z."/>
            <person name="Cao J."/>
            <person name="Asan"/>
            <person name="Wu Z."/>
            <person name="Zhang J."/>
            <person name="Cai Q."/>
            <person name="Bai Y."/>
            <person name="Zhao B."/>
            <person name="Han Y."/>
            <person name="Li Y."/>
            <person name="Li X."/>
            <person name="Wang S."/>
            <person name="Shi Q."/>
            <person name="Liu S."/>
            <person name="Cho W.K."/>
            <person name="Kim J.Y."/>
            <person name="Xu Y."/>
            <person name="Heller-Uszynska K."/>
            <person name="Miao H."/>
            <person name="Cheng Z."/>
            <person name="Zhang S."/>
            <person name="Wu J."/>
            <person name="Yang Y."/>
            <person name="Kang H."/>
            <person name="Li M."/>
            <person name="Liang H."/>
            <person name="Ren X."/>
            <person name="Shi Z."/>
            <person name="Wen M."/>
            <person name="Jian M."/>
            <person name="Yang H."/>
            <person name="Zhang G."/>
            <person name="Yang Z."/>
            <person name="Chen R."/>
            <person name="Liu S."/>
            <person name="Li J."/>
            <person name="Ma L."/>
            <person name="Liu H."/>
            <person name="Zhou Y."/>
            <person name="Zhao J."/>
            <person name="Fang X."/>
            <person name="Li G."/>
            <person name="Fang L."/>
            <person name="Li Y."/>
            <person name="Liu D."/>
            <person name="Zheng H."/>
            <person name="Zhang Y."/>
            <person name="Qin N."/>
            <person name="Li Z."/>
            <person name="Yang G."/>
            <person name="Yang S."/>
            <person name="Bolund L."/>
            <person name="Kristiansen K."/>
            <person name="Zheng H."/>
            <person name="Li S."/>
            <person name="Zhang X."/>
            <person name="Yang H."/>
            <person name="Wang J."/>
            <person name="Sun R."/>
            <person name="Zhang B."/>
            <person name="Jiang S."/>
            <person name="Wang J."/>
            <person name="Du Y."/>
            <person name="Li S."/>
        </authorList>
    </citation>
    <scope>NUCLEOTIDE SEQUENCE [LARGE SCALE GENOMIC DNA]</scope>
    <source>
        <strain evidence="5">cv. 9930</strain>
    </source>
</reference>
<evidence type="ECO:0000313" key="4">
    <source>
        <dbReference type="EMBL" id="KGN66768.1"/>
    </source>
</evidence>
<dbReference type="STRING" id="3659.A0A0A0LYA5"/>
<keyword evidence="2" id="KW-0539">Nucleus</keyword>
<dbReference type="eggNOG" id="KOG0050">
    <property type="taxonomic scope" value="Eukaryota"/>
</dbReference>
<organism evidence="4 5">
    <name type="scientific">Cucumis sativus</name>
    <name type="common">Cucumber</name>
    <dbReference type="NCBI Taxonomy" id="3659"/>
    <lineage>
        <taxon>Eukaryota</taxon>
        <taxon>Viridiplantae</taxon>
        <taxon>Streptophyta</taxon>
        <taxon>Embryophyta</taxon>
        <taxon>Tracheophyta</taxon>
        <taxon>Spermatophyta</taxon>
        <taxon>Magnoliopsida</taxon>
        <taxon>eudicotyledons</taxon>
        <taxon>Gunneridae</taxon>
        <taxon>Pentapetalae</taxon>
        <taxon>rosids</taxon>
        <taxon>fabids</taxon>
        <taxon>Cucurbitales</taxon>
        <taxon>Cucurbitaceae</taxon>
        <taxon>Benincaseae</taxon>
        <taxon>Cucumis</taxon>
    </lineage>
</organism>
<keyword evidence="5" id="KW-1185">Reference proteome</keyword>
<dbReference type="PANTHER" id="PTHR45885">
    <property type="entry name" value="CELL DIVISION CYCLE 5-LIKE PROTEIN"/>
    <property type="match status" value="1"/>
</dbReference>
<dbReference type="Gramene" id="KGN66768">
    <property type="protein sequence ID" value="KGN66768"/>
    <property type="gene ID" value="Csa_1G682130"/>
</dbReference>
<dbReference type="GO" id="GO:0000398">
    <property type="term" value="P:mRNA splicing, via spliceosome"/>
    <property type="evidence" value="ECO:0007669"/>
    <property type="project" value="InterPro"/>
</dbReference>
<feature type="region of interest" description="Disordered" evidence="3">
    <location>
        <begin position="288"/>
        <end position="335"/>
    </location>
</feature>
<reference evidence="4 5" key="2">
    <citation type="journal article" date="2009" name="PLoS ONE">
        <title>An integrated genetic and cytogenetic map of the cucumber genome.</title>
        <authorList>
            <person name="Ren Y."/>
            <person name="Zhang Z."/>
            <person name="Liu J."/>
            <person name="Staub J.E."/>
            <person name="Han Y."/>
            <person name="Cheng Z."/>
            <person name="Li X."/>
            <person name="Lu J."/>
            <person name="Miao H."/>
            <person name="Kang H."/>
            <person name="Xie B."/>
            <person name="Gu X."/>
            <person name="Wang X."/>
            <person name="Du Y."/>
            <person name="Jin W."/>
            <person name="Huang S."/>
        </authorList>
    </citation>
    <scope>NUCLEOTIDE SEQUENCE [LARGE SCALE GENOMIC DNA]</scope>
    <source>
        <strain evidence="5">cv. 9930</strain>
    </source>
</reference>
<dbReference type="GO" id="GO:0000974">
    <property type="term" value="C:Prp19 complex"/>
    <property type="evidence" value="ECO:0007669"/>
    <property type="project" value="InterPro"/>
</dbReference>
<dbReference type="EMBL" id="CM002922">
    <property type="protein sequence ID" value="KGN66768.1"/>
    <property type="molecule type" value="Genomic_DNA"/>
</dbReference>
<protein>
    <submittedName>
        <fullName evidence="4">Uncharacterized protein</fullName>
    </submittedName>
</protein>
<gene>
    <name evidence="4" type="ORF">Csa_1G682130</name>
</gene>
<proteinExistence type="predicted"/>
<evidence type="ECO:0000313" key="5">
    <source>
        <dbReference type="Proteomes" id="UP000029981"/>
    </source>
</evidence>
<dbReference type="PANTHER" id="PTHR45885:SF1">
    <property type="entry name" value="CELL DIVISION CYCLE 5-LIKE PROTEIN"/>
    <property type="match status" value="1"/>
</dbReference>
<reference evidence="4 5" key="4">
    <citation type="journal article" date="2011" name="BMC Genomics">
        <title>RNA-Seq improves annotation of protein-coding genes in the cucumber genome.</title>
        <authorList>
            <person name="Li Z."/>
            <person name="Zhang Z."/>
            <person name="Yan P."/>
            <person name="Huang S."/>
            <person name="Fei Z."/>
            <person name="Lin K."/>
        </authorList>
    </citation>
    <scope>NUCLEOTIDE SEQUENCE [LARGE SCALE GENOMIC DNA]</scope>
    <source>
        <strain evidence="5">cv. 9930</strain>
    </source>
</reference>
<reference evidence="4 5" key="3">
    <citation type="journal article" date="2010" name="BMC Genomics">
        <title>Transcriptome sequencing and comparative analysis of cucumber flowers with different sex types.</title>
        <authorList>
            <person name="Guo S."/>
            <person name="Zheng Y."/>
            <person name="Joung J.G."/>
            <person name="Liu S."/>
            <person name="Zhang Z."/>
            <person name="Crasta O.R."/>
            <person name="Sobral B.W."/>
            <person name="Xu Y."/>
            <person name="Huang S."/>
            <person name="Fei Z."/>
        </authorList>
    </citation>
    <scope>NUCLEOTIDE SEQUENCE [LARGE SCALE GENOMIC DNA]</scope>
    <source>
        <strain evidence="5">cv. 9930</strain>
    </source>
</reference>
<evidence type="ECO:0000256" key="2">
    <source>
        <dbReference type="ARBA" id="ARBA00023242"/>
    </source>
</evidence>
<accession>A0A0A0LYA5</accession>
<dbReference type="AlphaFoldDB" id="A0A0A0LYA5"/>
<name>A0A0A0LYA5_CUCSA</name>
<feature type="region of interest" description="Disordered" evidence="3">
    <location>
        <begin position="354"/>
        <end position="394"/>
    </location>
</feature>
<sequence>MWGDEVAKAKRQSSVRSEADYLIKEEARYLCVAMGHENESLDEFVEAHKTCLNDLMYFPTRNAYGLSSVAGNHEKLAALQDEFEYVKKKMDDDTEKAVRLEKKVKVLTHGYETRAKQSLWPQIEATFKQIDTAATELECFEALQKQEMSAASHRISGIWEEVQKQKELERTLQLRYGNLLGDLEKMQKIMVDRKAQAQKEKEIAAESHALQLAEVEPNQNVGENADCSVEAVDCENSVPVTTSIELTGEQPNSSVGHENKTNKAMDIHTEKESVAVNLNIGLPDNKLPSAAGDASLPDNGFEESDKSQTIDVPRHENLGPDANGSSDSVDGATIENDKCSTDIVEEIKVVETQHPVIENENNSDMHSINLEAAAPASKDGPVDDGNTGGTESNV</sequence>